<comment type="caution">
    <text evidence="2">The sequence shown here is derived from an EMBL/GenBank/DDBJ whole genome shotgun (WGS) entry which is preliminary data.</text>
</comment>
<sequence>TRALSTVINASNVRKRSDLALLGIEQNYTRESVRLLSETHVIPPKQEKLFVDCNPPLLVCSALDESPESLPGDGDHQVQFLGVTRGDRHVLGPVPLQRPHPHALLVAEKPGFGIPTDTFHRCQLRQPLQRKANSASHRFLSAAFNSPQLAETALVHQNVPDRVLSRCCLPEQLRKTRNTGAQRSETAAVPFSTHKPGDRSPGLRKAPARHCRRKPEAATACPFGNSEKAIDVDRARRRVSRSLSRSAQGVRAGVREAPQSPEKAPKTIT</sequence>
<proteinExistence type="predicted"/>
<dbReference type="AlphaFoldDB" id="A0A8H7ZLB7"/>
<evidence type="ECO:0000313" key="3">
    <source>
        <dbReference type="Proteomes" id="UP000673691"/>
    </source>
</evidence>
<accession>A0A8H7ZLB7</accession>
<evidence type="ECO:0000313" key="2">
    <source>
        <dbReference type="EMBL" id="KAG5455415.1"/>
    </source>
</evidence>
<keyword evidence="3" id="KW-1185">Reference proteome</keyword>
<dbReference type="EMBL" id="JAEFCI010013420">
    <property type="protein sequence ID" value="KAG5455415.1"/>
    <property type="molecule type" value="Genomic_DNA"/>
</dbReference>
<feature type="non-terminal residue" evidence="2">
    <location>
        <position position="1"/>
    </location>
</feature>
<organism evidence="2 3">
    <name type="scientific">Olpidium bornovanus</name>
    <dbReference type="NCBI Taxonomy" id="278681"/>
    <lineage>
        <taxon>Eukaryota</taxon>
        <taxon>Fungi</taxon>
        <taxon>Fungi incertae sedis</taxon>
        <taxon>Olpidiomycota</taxon>
        <taxon>Olpidiomycotina</taxon>
        <taxon>Olpidiomycetes</taxon>
        <taxon>Olpidiales</taxon>
        <taxon>Olpidiaceae</taxon>
        <taxon>Olpidium</taxon>
    </lineage>
</organism>
<reference evidence="2 3" key="1">
    <citation type="journal article" name="Sci. Rep.">
        <title>Genome-scale phylogenetic analyses confirm Olpidium as the closest living zoosporic fungus to the non-flagellated, terrestrial fungi.</title>
        <authorList>
            <person name="Chang Y."/>
            <person name="Rochon D."/>
            <person name="Sekimoto S."/>
            <person name="Wang Y."/>
            <person name="Chovatia M."/>
            <person name="Sandor L."/>
            <person name="Salamov A."/>
            <person name="Grigoriev I.V."/>
            <person name="Stajich J.E."/>
            <person name="Spatafora J.W."/>
        </authorList>
    </citation>
    <scope>NUCLEOTIDE SEQUENCE [LARGE SCALE GENOMIC DNA]</scope>
    <source>
        <strain evidence="2">S191</strain>
    </source>
</reference>
<gene>
    <name evidence="2" type="ORF">BJ554DRAFT_5175</name>
</gene>
<name>A0A8H7ZLB7_9FUNG</name>
<protein>
    <submittedName>
        <fullName evidence="2">Uncharacterized protein</fullName>
    </submittedName>
</protein>
<evidence type="ECO:0000256" key="1">
    <source>
        <dbReference type="SAM" id="MobiDB-lite"/>
    </source>
</evidence>
<dbReference type="Proteomes" id="UP000673691">
    <property type="component" value="Unassembled WGS sequence"/>
</dbReference>
<feature type="region of interest" description="Disordered" evidence="1">
    <location>
        <begin position="176"/>
        <end position="269"/>
    </location>
</feature>